<dbReference type="Proteomes" id="UP000553706">
    <property type="component" value="Unassembled WGS sequence"/>
</dbReference>
<evidence type="ECO:0000256" key="2">
    <source>
        <dbReference type="ARBA" id="ARBA00004818"/>
    </source>
</evidence>
<gene>
    <name evidence="5" type="ORF">HNP71_000053</name>
</gene>
<comment type="similarity">
    <text evidence="3">Belongs to the HAD-like hydrolase superfamily. CbbY/CbbZ/Gph/YieH family.</text>
</comment>
<accession>A0A840VHP6</accession>
<dbReference type="AlphaFoldDB" id="A0A840VHP6"/>
<dbReference type="InterPro" id="IPR036412">
    <property type="entry name" value="HAD-like_sf"/>
</dbReference>
<dbReference type="GO" id="GO:0008967">
    <property type="term" value="F:phosphoglycolate phosphatase activity"/>
    <property type="evidence" value="ECO:0007669"/>
    <property type="project" value="UniProtKB-EC"/>
</dbReference>
<dbReference type="PRINTS" id="PR00413">
    <property type="entry name" value="HADHALOGNASE"/>
</dbReference>
<evidence type="ECO:0000256" key="1">
    <source>
        <dbReference type="ARBA" id="ARBA00000830"/>
    </source>
</evidence>
<name>A0A840VHP6_9PROT</name>
<dbReference type="RefSeq" id="WP_183264854.1">
    <property type="nucleotide sequence ID" value="NZ_JACHFJ010000001.1"/>
</dbReference>
<dbReference type="PANTHER" id="PTHR43434:SF1">
    <property type="entry name" value="PHOSPHOGLYCOLATE PHOSPHATASE"/>
    <property type="match status" value="1"/>
</dbReference>
<comment type="pathway">
    <text evidence="2">Organic acid metabolism; glycolate biosynthesis; glycolate from 2-phosphoglycolate: step 1/1.</text>
</comment>
<dbReference type="SFLD" id="SFLDG01129">
    <property type="entry name" value="C1.5:_HAD__Beta-PGM__Phosphata"/>
    <property type="match status" value="1"/>
</dbReference>
<dbReference type="NCBIfam" id="TIGR01549">
    <property type="entry name" value="HAD-SF-IA-v1"/>
    <property type="match status" value="1"/>
</dbReference>
<evidence type="ECO:0000313" key="6">
    <source>
        <dbReference type="Proteomes" id="UP000553706"/>
    </source>
</evidence>
<dbReference type="SFLD" id="SFLDS00003">
    <property type="entry name" value="Haloacid_Dehalogenase"/>
    <property type="match status" value="1"/>
</dbReference>
<comment type="catalytic activity">
    <reaction evidence="1">
        <text>2-phosphoglycolate + H2O = glycolate + phosphate</text>
        <dbReference type="Rhea" id="RHEA:14369"/>
        <dbReference type="ChEBI" id="CHEBI:15377"/>
        <dbReference type="ChEBI" id="CHEBI:29805"/>
        <dbReference type="ChEBI" id="CHEBI:43474"/>
        <dbReference type="ChEBI" id="CHEBI:58033"/>
        <dbReference type="EC" id="3.1.3.18"/>
    </reaction>
</comment>
<dbReference type="SUPFAM" id="SSF56784">
    <property type="entry name" value="HAD-like"/>
    <property type="match status" value="1"/>
</dbReference>
<dbReference type="InterPro" id="IPR023214">
    <property type="entry name" value="HAD_sf"/>
</dbReference>
<keyword evidence="6" id="KW-1185">Reference proteome</keyword>
<dbReference type="Pfam" id="PF00702">
    <property type="entry name" value="Hydrolase"/>
    <property type="match status" value="1"/>
</dbReference>
<reference evidence="5 6" key="1">
    <citation type="submission" date="2020-08" db="EMBL/GenBank/DDBJ databases">
        <title>Genomic Encyclopedia of Type Strains, Phase IV (KMG-IV): sequencing the most valuable type-strain genomes for metagenomic binning, comparative biology and taxonomic classification.</title>
        <authorList>
            <person name="Goeker M."/>
        </authorList>
    </citation>
    <scope>NUCLEOTIDE SEQUENCE [LARGE SCALE GENOMIC DNA]</scope>
    <source>
        <strain evidence="5 6">DSM 27026</strain>
    </source>
</reference>
<dbReference type="InterPro" id="IPR006439">
    <property type="entry name" value="HAD-SF_hydro_IA"/>
</dbReference>
<evidence type="ECO:0000256" key="3">
    <source>
        <dbReference type="ARBA" id="ARBA00006171"/>
    </source>
</evidence>
<protein>
    <recommendedName>
        <fullName evidence="4">phosphoglycolate phosphatase</fullName>
        <ecNumber evidence="4">3.1.3.18</ecNumber>
    </recommendedName>
</protein>
<dbReference type="GO" id="GO:0006281">
    <property type="term" value="P:DNA repair"/>
    <property type="evidence" value="ECO:0007669"/>
    <property type="project" value="TreeGrafter"/>
</dbReference>
<comment type="caution">
    <text evidence="5">The sequence shown here is derived from an EMBL/GenBank/DDBJ whole genome shotgun (WGS) entry which is preliminary data.</text>
</comment>
<evidence type="ECO:0000313" key="5">
    <source>
        <dbReference type="EMBL" id="MBB5371829.1"/>
    </source>
</evidence>
<keyword evidence="5" id="KW-0378">Hydrolase</keyword>
<dbReference type="EC" id="3.1.3.18" evidence="4"/>
<dbReference type="InterPro" id="IPR023198">
    <property type="entry name" value="PGP-like_dom2"/>
</dbReference>
<dbReference type="EMBL" id="JACHFJ010000001">
    <property type="protein sequence ID" value="MBB5371829.1"/>
    <property type="molecule type" value="Genomic_DNA"/>
</dbReference>
<dbReference type="GO" id="GO:0005829">
    <property type="term" value="C:cytosol"/>
    <property type="evidence" value="ECO:0007669"/>
    <property type="project" value="TreeGrafter"/>
</dbReference>
<dbReference type="PANTHER" id="PTHR43434">
    <property type="entry name" value="PHOSPHOGLYCOLATE PHOSPHATASE"/>
    <property type="match status" value="1"/>
</dbReference>
<dbReference type="InterPro" id="IPR050155">
    <property type="entry name" value="HAD-like_hydrolase_sf"/>
</dbReference>
<proteinExistence type="inferred from homology"/>
<sequence length="209" mass="21882">MRAVIFDLDGTLIDSAPDIAASVNRVLAADDLAPHSLDAIRGMIGDGAKQLLERAFAAHGRVAEPRHLAAFIADYQDNPVVETRIYDGILPALGVLREAGHLLGLCTNKPIGPARKILAALDLAPFFAAVTGGDSTPYKKPDPRHLAATLAEMEVGEAVMIGDHENDMLAAEGLGVQGIFVTWGYGQGQSSFVAHSPGELLGLIAKLGG</sequence>
<dbReference type="Gene3D" id="1.10.150.240">
    <property type="entry name" value="Putative phosphatase, domain 2"/>
    <property type="match status" value="1"/>
</dbReference>
<dbReference type="Gene3D" id="3.40.50.1000">
    <property type="entry name" value="HAD superfamily/HAD-like"/>
    <property type="match status" value="1"/>
</dbReference>
<evidence type="ECO:0000256" key="4">
    <source>
        <dbReference type="ARBA" id="ARBA00013078"/>
    </source>
</evidence>
<organism evidence="5 6">
    <name type="scientific">Acidocella aromatica</name>
    <dbReference type="NCBI Taxonomy" id="1303579"/>
    <lineage>
        <taxon>Bacteria</taxon>
        <taxon>Pseudomonadati</taxon>
        <taxon>Pseudomonadota</taxon>
        <taxon>Alphaproteobacteria</taxon>
        <taxon>Acetobacterales</taxon>
        <taxon>Acidocellaceae</taxon>
        <taxon>Acidocella</taxon>
    </lineage>
</organism>